<dbReference type="InterPro" id="IPR002350">
    <property type="entry name" value="Kazal_dom"/>
</dbReference>
<dbReference type="Gene3D" id="3.30.60.30">
    <property type="match status" value="4"/>
</dbReference>
<name>A0A212FFK4_DANPL</name>
<dbReference type="CDD" id="cd00104">
    <property type="entry name" value="KAZAL_FS"/>
    <property type="match status" value="4"/>
</dbReference>
<dbReference type="PANTHER" id="PTHR21131">
    <property type="entry name" value="SERINE-TYPE ENDOPEPTIDASE INHIBITOR"/>
    <property type="match status" value="1"/>
</dbReference>
<dbReference type="KEGG" id="dpl:KGM_200980"/>
<dbReference type="STRING" id="278856.A0A212FFK4"/>
<proteinExistence type="predicted"/>
<comment type="caution">
    <text evidence="4">The sequence shown here is derived from an EMBL/GenBank/DDBJ whole genome shotgun (WGS) entry which is preliminary data.</text>
</comment>
<dbReference type="PROSITE" id="PS51465">
    <property type="entry name" value="KAZAL_2"/>
    <property type="match status" value="4"/>
</dbReference>
<keyword evidence="3" id="KW-1015">Disulfide bond</keyword>
<dbReference type="GO" id="GO:0004867">
    <property type="term" value="F:serine-type endopeptidase inhibitor activity"/>
    <property type="evidence" value="ECO:0007669"/>
    <property type="project" value="UniProtKB-KW"/>
</dbReference>
<evidence type="ECO:0000256" key="3">
    <source>
        <dbReference type="ARBA" id="ARBA00023157"/>
    </source>
</evidence>
<keyword evidence="2" id="KW-0722">Serine protease inhibitor</keyword>
<keyword evidence="5" id="KW-1185">Reference proteome</keyword>
<evidence type="ECO:0000313" key="4">
    <source>
        <dbReference type="EMBL" id="OWR52525.1"/>
    </source>
</evidence>
<sequence length="220" mass="24109">MIHRGYMLFLVGTFASMTSALPPCVCPKNMKPVCGSDGQTYNNECLLNCQKIDNPDLVVDKVGSCEQKSGGCFCTFEYSPICGSDGVTYANQCEFDCEAGDAKLMYRGECRAKREAPLVVQIPDCSCSREAKPVCGTDGHTYNNPCMLNCAKDVLEDLHVFHEGPCMIEGKKFDPEVRNCGCTRNLQPVCASDGVTYNNECLMRCAGEDLVVQKDEPCDD</sequence>
<dbReference type="Pfam" id="PF07648">
    <property type="entry name" value="Kazal_2"/>
    <property type="match status" value="2"/>
</dbReference>
<dbReference type="PROSITE" id="PS00282">
    <property type="entry name" value="KAZAL_1"/>
    <property type="match status" value="3"/>
</dbReference>
<dbReference type="AlphaFoldDB" id="A0A212FFK4"/>
<evidence type="ECO:0000313" key="5">
    <source>
        <dbReference type="Proteomes" id="UP000007151"/>
    </source>
</evidence>
<dbReference type="EMBL" id="AGBW02008805">
    <property type="protein sequence ID" value="OWR52525.1"/>
    <property type="molecule type" value="Genomic_DNA"/>
</dbReference>
<dbReference type="SMART" id="SM00280">
    <property type="entry name" value="KAZAL"/>
    <property type="match status" value="4"/>
</dbReference>
<dbReference type="Proteomes" id="UP000007151">
    <property type="component" value="Unassembled WGS sequence"/>
</dbReference>
<dbReference type="FunFam" id="3.30.60.30:FF:000067">
    <property type="entry name" value="Thrombin inhibitor rhodniin"/>
    <property type="match status" value="2"/>
</dbReference>
<evidence type="ECO:0000256" key="2">
    <source>
        <dbReference type="ARBA" id="ARBA00022900"/>
    </source>
</evidence>
<evidence type="ECO:0000256" key="1">
    <source>
        <dbReference type="ARBA" id="ARBA00022690"/>
    </source>
</evidence>
<dbReference type="InterPro" id="IPR036058">
    <property type="entry name" value="Kazal_dom_sf"/>
</dbReference>
<dbReference type="PANTHER" id="PTHR21131:SF0">
    <property type="entry name" value="GEO10195P1-RELATED"/>
    <property type="match status" value="1"/>
</dbReference>
<gene>
    <name evidence="4" type="ORF">KGM_200980</name>
</gene>
<dbReference type="Pfam" id="PF00050">
    <property type="entry name" value="Kazal_1"/>
    <property type="match status" value="2"/>
</dbReference>
<dbReference type="InterPro" id="IPR053265">
    <property type="entry name" value="Serpin"/>
</dbReference>
<protein>
    <submittedName>
        <fullName evidence="4">Kazal-type inhibitor</fullName>
    </submittedName>
</protein>
<accession>A0A212FFK4</accession>
<organism evidence="4 5">
    <name type="scientific">Danaus plexippus plexippus</name>
    <dbReference type="NCBI Taxonomy" id="278856"/>
    <lineage>
        <taxon>Eukaryota</taxon>
        <taxon>Metazoa</taxon>
        <taxon>Ecdysozoa</taxon>
        <taxon>Arthropoda</taxon>
        <taxon>Hexapoda</taxon>
        <taxon>Insecta</taxon>
        <taxon>Pterygota</taxon>
        <taxon>Neoptera</taxon>
        <taxon>Endopterygota</taxon>
        <taxon>Lepidoptera</taxon>
        <taxon>Glossata</taxon>
        <taxon>Ditrysia</taxon>
        <taxon>Papilionoidea</taxon>
        <taxon>Nymphalidae</taxon>
        <taxon>Danainae</taxon>
        <taxon>Danaini</taxon>
        <taxon>Danaina</taxon>
        <taxon>Danaus</taxon>
        <taxon>Danaus</taxon>
    </lineage>
</organism>
<keyword evidence="1" id="KW-0646">Protease inhibitor</keyword>
<dbReference type="OrthoDB" id="126772at2759"/>
<dbReference type="SUPFAM" id="SSF100895">
    <property type="entry name" value="Kazal-type serine protease inhibitors"/>
    <property type="match status" value="4"/>
</dbReference>
<reference evidence="4 5" key="1">
    <citation type="journal article" date="2011" name="Cell">
        <title>The monarch butterfly genome yields insights into long-distance migration.</title>
        <authorList>
            <person name="Zhan S."/>
            <person name="Merlin C."/>
            <person name="Boore J.L."/>
            <person name="Reppert S.M."/>
        </authorList>
    </citation>
    <scope>NUCLEOTIDE SEQUENCE [LARGE SCALE GENOMIC DNA]</scope>
    <source>
        <strain evidence="4">F-2</strain>
    </source>
</reference>